<dbReference type="Pfam" id="PF04932">
    <property type="entry name" value="Wzy_C"/>
    <property type="match status" value="1"/>
</dbReference>
<gene>
    <name evidence="7" type="ORF">Dia5BBH33_15600</name>
</gene>
<feature type="transmembrane region" description="Helical" evidence="5">
    <location>
        <begin position="20"/>
        <end position="38"/>
    </location>
</feature>
<dbReference type="GO" id="GO:0016020">
    <property type="term" value="C:membrane"/>
    <property type="evidence" value="ECO:0007669"/>
    <property type="project" value="UniProtKB-SubCell"/>
</dbReference>
<evidence type="ECO:0000256" key="4">
    <source>
        <dbReference type="ARBA" id="ARBA00023136"/>
    </source>
</evidence>
<evidence type="ECO:0000256" key="1">
    <source>
        <dbReference type="ARBA" id="ARBA00004141"/>
    </source>
</evidence>
<protein>
    <recommendedName>
        <fullName evidence="6">O-antigen ligase-related domain-containing protein</fullName>
    </recommendedName>
</protein>
<name>A0A8D4UVB5_9FIRM</name>
<dbReference type="PANTHER" id="PTHR37422:SF13">
    <property type="entry name" value="LIPOPOLYSACCHARIDE BIOSYNTHESIS PROTEIN PA4999-RELATED"/>
    <property type="match status" value="1"/>
</dbReference>
<feature type="transmembrane region" description="Helical" evidence="5">
    <location>
        <begin position="163"/>
        <end position="183"/>
    </location>
</feature>
<evidence type="ECO:0000259" key="6">
    <source>
        <dbReference type="Pfam" id="PF04932"/>
    </source>
</evidence>
<evidence type="ECO:0000256" key="3">
    <source>
        <dbReference type="ARBA" id="ARBA00022989"/>
    </source>
</evidence>
<evidence type="ECO:0000256" key="5">
    <source>
        <dbReference type="SAM" id="Phobius"/>
    </source>
</evidence>
<comment type="subcellular location">
    <subcellularLocation>
        <location evidence="1">Membrane</location>
        <topology evidence="1">Multi-pass membrane protein</topology>
    </subcellularLocation>
</comment>
<feature type="transmembrane region" description="Helical" evidence="5">
    <location>
        <begin position="45"/>
        <end position="65"/>
    </location>
</feature>
<feature type="domain" description="O-antigen ligase-related" evidence="6">
    <location>
        <begin position="2"/>
        <end position="179"/>
    </location>
</feature>
<evidence type="ECO:0000313" key="8">
    <source>
        <dbReference type="Proteomes" id="UP000320585"/>
    </source>
</evidence>
<dbReference type="InterPro" id="IPR051533">
    <property type="entry name" value="WaaL-like"/>
</dbReference>
<organism evidence="7 8">
    <name type="scientific">Dialister hominis</name>
    <dbReference type="NCBI Taxonomy" id="2582419"/>
    <lineage>
        <taxon>Bacteria</taxon>
        <taxon>Bacillati</taxon>
        <taxon>Bacillota</taxon>
        <taxon>Negativicutes</taxon>
        <taxon>Veillonellales</taxon>
        <taxon>Veillonellaceae</taxon>
        <taxon>Dialister</taxon>
    </lineage>
</organism>
<evidence type="ECO:0000313" key="7">
    <source>
        <dbReference type="EMBL" id="BBK25625.1"/>
    </source>
</evidence>
<dbReference type="AlphaFoldDB" id="A0A8D4UVB5"/>
<evidence type="ECO:0000256" key="2">
    <source>
        <dbReference type="ARBA" id="ARBA00022692"/>
    </source>
</evidence>
<keyword evidence="4 5" id="KW-0472">Membrane</keyword>
<dbReference type="InterPro" id="IPR007016">
    <property type="entry name" value="O-antigen_ligase-rel_domated"/>
</dbReference>
<dbReference type="PANTHER" id="PTHR37422">
    <property type="entry name" value="TEICHURONIC ACID BIOSYNTHESIS PROTEIN TUAE"/>
    <property type="match status" value="1"/>
</dbReference>
<accession>A0A8D4UVB5</accession>
<dbReference type="Proteomes" id="UP000320585">
    <property type="component" value="Chromosome"/>
</dbReference>
<dbReference type="EMBL" id="AP019697">
    <property type="protein sequence ID" value="BBK25625.1"/>
    <property type="molecule type" value="Genomic_DNA"/>
</dbReference>
<feature type="transmembrane region" description="Helical" evidence="5">
    <location>
        <begin position="204"/>
        <end position="232"/>
    </location>
</feature>
<proteinExistence type="predicted"/>
<reference evidence="8" key="1">
    <citation type="submission" date="2019-05" db="EMBL/GenBank/DDBJ databases">
        <title>Complete genome sequencing of Dialister sp. strain 5BBH33.</title>
        <authorList>
            <person name="Sakamoto M."/>
            <person name="Murakami T."/>
            <person name="Mori H."/>
        </authorList>
    </citation>
    <scope>NUCLEOTIDE SEQUENCE [LARGE SCALE GENOMIC DNA]</scope>
    <source>
        <strain evidence="8">5BBH33</strain>
    </source>
</reference>
<keyword evidence="8" id="KW-1185">Reference proteome</keyword>
<sequence length="245" mass="27587">MLLFIMVFMIFMTKARTAIVIYLGEGIVFFLLTLFFRYSGWKKVLAIWLIVSVGAFSACLAGASVKSSESDVGRLTEKYLNENIVSVVGKDKRSNSARFGNTVALAKIGLDNPVIGVGMGLHSPYMEERIPDFAKDNQEIQNWIKDMHEKTFLESGLPILNEYAAIGAWEGIPGLFLFLLPPLTVIKKGLWINRKQHDFETIGLLVALAGQLACMLSSEMFLTYPLILWYTYWVLDKKEKGWTIS</sequence>
<keyword evidence="3 5" id="KW-1133">Transmembrane helix</keyword>
<dbReference type="KEGG" id="dho:Dia5BBH33_15600"/>
<keyword evidence="2 5" id="KW-0812">Transmembrane</keyword>